<evidence type="ECO:0000313" key="2">
    <source>
        <dbReference type="Proteomes" id="UP000182444"/>
    </source>
</evidence>
<protein>
    <submittedName>
        <fullName evidence="1">Uncharacterized protein</fullName>
    </submittedName>
</protein>
<name>A0A1D8NH97_YARLL</name>
<dbReference type="RefSeq" id="XP_068139011.1">
    <property type="nucleotide sequence ID" value="XM_068282910.1"/>
</dbReference>
<sequence length="78" mass="8886">MIYDIFNCIQTFHCCECDRPESISWRAHPHPTNQSPSTLYNRDPVGNSHDATLAEALSVVMKCLSCKPSFHLQRLVHS</sequence>
<dbReference type="EMBL" id="CP017557">
    <property type="protein sequence ID" value="AOW05005.1"/>
    <property type="molecule type" value="Genomic_DNA"/>
</dbReference>
<reference evidence="1 2" key="1">
    <citation type="journal article" date="2016" name="PLoS ONE">
        <title>Sequence Assembly of Yarrowia lipolytica Strain W29/CLIB89 Shows Transposable Element Diversity.</title>
        <authorList>
            <person name="Magnan C."/>
            <person name="Yu J."/>
            <person name="Chang I."/>
            <person name="Jahn E."/>
            <person name="Kanomata Y."/>
            <person name="Wu J."/>
            <person name="Zeller M."/>
            <person name="Oakes M."/>
            <person name="Baldi P."/>
            <person name="Sandmeyer S."/>
        </authorList>
    </citation>
    <scope>NUCLEOTIDE SEQUENCE [LARGE SCALE GENOMIC DNA]</scope>
    <source>
        <strain evidence="2">CLIB89(W29)</strain>
    </source>
</reference>
<dbReference type="Proteomes" id="UP000182444">
    <property type="component" value="Chromosome 1E"/>
</dbReference>
<dbReference type="AlphaFoldDB" id="A0A1D8NH97"/>
<dbReference type="GeneID" id="94583524"/>
<accession>A0A1D8NH97</accession>
<organism evidence="1 2">
    <name type="scientific">Yarrowia lipolytica</name>
    <name type="common">Candida lipolytica</name>
    <dbReference type="NCBI Taxonomy" id="4952"/>
    <lineage>
        <taxon>Eukaryota</taxon>
        <taxon>Fungi</taxon>
        <taxon>Dikarya</taxon>
        <taxon>Ascomycota</taxon>
        <taxon>Saccharomycotina</taxon>
        <taxon>Dipodascomycetes</taxon>
        <taxon>Dipodascales</taxon>
        <taxon>Dipodascales incertae sedis</taxon>
        <taxon>Yarrowia</taxon>
    </lineage>
</organism>
<proteinExistence type="predicted"/>
<evidence type="ECO:0000313" key="1">
    <source>
        <dbReference type="EMBL" id="AOW05005.1"/>
    </source>
</evidence>
<dbReference type="VEuPathDB" id="FungiDB:YALI1_E06676g"/>
<gene>
    <name evidence="1" type="ORF">YALI1_E06676g</name>
</gene>